<evidence type="ECO:0000313" key="2">
    <source>
        <dbReference type="Proteomes" id="UP000229794"/>
    </source>
</evidence>
<dbReference type="Proteomes" id="UP000229794">
    <property type="component" value="Unassembled WGS sequence"/>
</dbReference>
<feature type="non-terminal residue" evidence="1">
    <location>
        <position position="1"/>
    </location>
</feature>
<dbReference type="AlphaFoldDB" id="A0A2H0BCS0"/>
<accession>A0A2H0BCS0</accession>
<organism evidence="1 2">
    <name type="scientific">Candidatus Zambryskibacteria bacterium CG22_combo_CG10-13_8_21_14_all_42_17</name>
    <dbReference type="NCBI Taxonomy" id="1975118"/>
    <lineage>
        <taxon>Bacteria</taxon>
        <taxon>Candidatus Zambryskiibacteriota</taxon>
    </lineage>
</organism>
<gene>
    <name evidence="1" type="ORF">COX06_03070</name>
</gene>
<sequence length="278" mass="31642">PWWFSRKQHIQNRNGGVRMSKQRIWSRKIFAVVEHYVSNPGTRLFGITGDLDNLGMYVSKNGRPLAENLVDVYNRLIGAFMYSFTNKHRNKIPRFCMIPSGEEIFSIGTITDISVARKFFGLLATEVNNFIHANAPFSSDDVKVSFGCKIFPNKNVRPVASAFAEAVRHRRVKEASAVYLNLMLMMRRELAYELDRAKFLSLNASELDLVVLFRNVVYAKLREYKEGTKKALLALAEEANNDSELREKLRSLALNSKYGITDDDVAVIIGLLSKKNPE</sequence>
<reference evidence="1 2" key="1">
    <citation type="submission" date="2017-09" db="EMBL/GenBank/DDBJ databases">
        <title>Depth-based differentiation of microbial function through sediment-hosted aquifers and enrichment of novel symbionts in the deep terrestrial subsurface.</title>
        <authorList>
            <person name="Probst A.J."/>
            <person name="Ladd B."/>
            <person name="Jarett J.K."/>
            <person name="Geller-Mcgrath D.E."/>
            <person name="Sieber C.M."/>
            <person name="Emerson J.B."/>
            <person name="Anantharaman K."/>
            <person name="Thomas B.C."/>
            <person name="Malmstrom R."/>
            <person name="Stieglmeier M."/>
            <person name="Klingl A."/>
            <person name="Woyke T."/>
            <person name="Ryan C.M."/>
            <person name="Banfield J.F."/>
        </authorList>
    </citation>
    <scope>NUCLEOTIDE SEQUENCE [LARGE SCALE GENOMIC DNA]</scope>
    <source>
        <strain evidence="1">CG22_combo_CG10-13_8_21_14_all_42_17</strain>
    </source>
</reference>
<name>A0A2H0BCS0_9BACT</name>
<proteinExistence type="predicted"/>
<dbReference type="EMBL" id="PCST01000040">
    <property type="protein sequence ID" value="PIP55472.1"/>
    <property type="molecule type" value="Genomic_DNA"/>
</dbReference>
<protein>
    <submittedName>
        <fullName evidence="1">Uncharacterized protein</fullName>
    </submittedName>
</protein>
<comment type="caution">
    <text evidence="1">The sequence shown here is derived from an EMBL/GenBank/DDBJ whole genome shotgun (WGS) entry which is preliminary data.</text>
</comment>
<evidence type="ECO:0000313" key="1">
    <source>
        <dbReference type="EMBL" id="PIP55472.1"/>
    </source>
</evidence>